<evidence type="ECO:0000256" key="1">
    <source>
        <dbReference type="ARBA" id="ARBA00004429"/>
    </source>
</evidence>
<evidence type="ECO:0000256" key="5">
    <source>
        <dbReference type="ARBA" id="ARBA00022692"/>
    </source>
</evidence>
<gene>
    <name evidence="12" type="ORF">AVDCRST_MAG52-97</name>
</gene>
<evidence type="ECO:0000256" key="11">
    <source>
        <dbReference type="SAM" id="Phobius"/>
    </source>
</evidence>
<evidence type="ECO:0000313" key="12">
    <source>
        <dbReference type="EMBL" id="CAA9212697.1"/>
    </source>
</evidence>
<feature type="transmembrane region" description="Helical" evidence="11">
    <location>
        <begin position="141"/>
        <end position="161"/>
    </location>
</feature>
<evidence type="ECO:0000256" key="10">
    <source>
        <dbReference type="ARBA" id="ARBA00023201"/>
    </source>
</evidence>
<dbReference type="AlphaFoldDB" id="A0A6J4H302"/>
<evidence type="ECO:0000256" key="7">
    <source>
        <dbReference type="ARBA" id="ARBA00023053"/>
    </source>
</evidence>
<dbReference type="PANTHER" id="PTHR30341">
    <property type="entry name" value="SODIUM ION/PROTON ANTIPORTER NHAA-RELATED"/>
    <property type="match status" value="1"/>
</dbReference>
<keyword evidence="8" id="KW-0406">Ion transport</keyword>
<evidence type="ECO:0000256" key="2">
    <source>
        <dbReference type="ARBA" id="ARBA00022448"/>
    </source>
</evidence>
<dbReference type="GO" id="GO:0006885">
    <property type="term" value="P:regulation of pH"/>
    <property type="evidence" value="ECO:0007669"/>
    <property type="project" value="InterPro"/>
</dbReference>
<evidence type="ECO:0000256" key="4">
    <source>
        <dbReference type="ARBA" id="ARBA00022475"/>
    </source>
</evidence>
<feature type="transmembrane region" description="Helical" evidence="11">
    <location>
        <begin position="198"/>
        <end position="215"/>
    </location>
</feature>
<dbReference type="EMBL" id="CADCTN010000008">
    <property type="protein sequence ID" value="CAA9212697.1"/>
    <property type="molecule type" value="Genomic_DNA"/>
</dbReference>
<protein>
    <submittedName>
        <fullName evidence="12">Na+/H+ antiporter NhaA type</fullName>
    </submittedName>
</protein>
<feature type="transmembrane region" description="Helical" evidence="11">
    <location>
        <begin position="77"/>
        <end position="95"/>
    </location>
</feature>
<name>A0A6J4H302_9ACTN</name>
<dbReference type="GO" id="GO:0015385">
    <property type="term" value="F:sodium:proton antiporter activity"/>
    <property type="evidence" value="ECO:0007669"/>
    <property type="project" value="TreeGrafter"/>
</dbReference>
<keyword evidence="2" id="KW-0813">Transport</keyword>
<keyword evidence="7" id="KW-0915">Sodium</keyword>
<feature type="transmembrane region" description="Helical" evidence="11">
    <location>
        <begin position="173"/>
        <end position="192"/>
    </location>
</feature>
<dbReference type="InterPro" id="IPR023171">
    <property type="entry name" value="Na/H_antiporter_dom_sf"/>
</dbReference>
<keyword evidence="10" id="KW-0739">Sodium transport</keyword>
<dbReference type="GO" id="GO:0005886">
    <property type="term" value="C:plasma membrane"/>
    <property type="evidence" value="ECO:0007669"/>
    <property type="project" value="UniProtKB-SubCell"/>
</dbReference>
<evidence type="ECO:0000256" key="3">
    <source>
        <dbReference type="ARBA" id="ARBA00022449"/>
    </source>
</evidence>
<evidence type="ECO:0000256" key="8">
    <source>
        <dbReference type="ARBA" id="ARBA00023065"/>
    </source>
</evidence>
<keyword evidence="6 11" id="KW-1133">Transmembrane helix</keyword>
<organism evidence="12">
    <name type="scientific">uncultured Blastococcus sp</name>
    <dbReference type="NCBI Taxonomy" id="217144"/>
    <lineage>
        <taxon>Bacteria</taxon>
        <taxon>Bacillati</taxon>
        <taxon>Actinomycetota</taxon>
        <taxon>Actinomycetes</taxon>
        <taxon>Geodermatophilales</taxon>
        <taxon>Geodermatophilaceae</taxon>
        <taxon>Blastococcus</taxon>
        <taxon>environmental samples</taxon>
    </lineage>
</organism>
<feature type="transmembrane region" description="Helical" evidence="11">
    <location>
        <begin position="30"/>
        <end position="48"/>
    </location>
</feature>
<dbReference type="Pfam" id="PF06965">
    <property type="entry name" value="Na_H_antiport_1"/>
    <property type="match status" value="1"/>
</dbReference>
<dbReference type="Gene3D" id="1.20.1530.10">
    <property type="entry name" value="Na+/H+ antiporter like domain"/>
    <property type="match status" value="1"/>
</dbReference>
<feature type="transmembrane region" description="Helical" evidence="11">
    <location>
        <begin position="116"/>
        <end position="135"/>
    </location>
</feature>
<evidence type="ECO:0000256" key="6">
    <source>
        <dbReference type="ARBA" id="ARBA00022989"/>
    </source>
</evidence>
<dbReference type="InterPro" id="IPR004670">
    <property type="entry name" value="NhaA"/>
</dbReference>
<proteinExistence type="predicted"/>
<keyword evidence="3" id="KW-0050">Antiport</keyword>
<keyword evidence="5 11" id="KW-0812">Transmembrane</keyword>
<accession>A0A6J4H302</accession>
<reference evidence="12" key="1">
    <citation type="submission" date="2020-02" db="EMBL/GenBank/DDBJ databases">
        <authorList>
            <person name="Meier V. D."/>
        </authorList>
    </citation>
    <scope>NUCLEOTIDE SEQUENCE</scope>
    <source>
        <strain evidence="12">AVDCRST_MAG52</strain>
    </source>
</reference>
<sequence>MSTVAGASRTGSAHLAAQFSAPVRRSMRSGVAGAALMVAATLLALAWANSPWADSYDQLWHTELALRFGDVQIAMDLQHWVNDGLMVFFFFLIGMEVRRELSMGELVQRSRLTVPVLAAVAGLVIPALIYLAVNAGGEGAVGWGIPMATDTAFVLGALALFGQHTPVQLRVFLLSLSVVDDIGALSAIAIFYSDEMDLTALAIAGLCVFAFIGLSRMQVWRGPA</sequence>
<comment type="subcellular location">
    <subcellularLocation>
        <location evidence="1">Cell inner membrane</location>
        <topology evidence="1">Multi-pass membrane protein</topology>
    </subcellularLocation>
</comment>
<keyword evidence="9 11" id="KW-0472">Membrane</keyword>
<evidence type="ECO:0000256" key="9">
    <source>
        <dbReference type="ARBA" id="ARBA00023136"/>
    </source>
</evidence>
<dbReference type="PANTHER" id="PTHR30341:SF0">
    <property type="entry name" value="NA(+)_H(+) ANTIPORTER NHAA"/>
    <property type="match status" value="1"/>
</dbReference>
<keyword evidence="4" id="KW-1003">Cell membrane</keyword>